<keyword evidence="1" id="KW-0175">Coiled coil</keyword>
<reference evidence="4" key="3">
    <citation type="submission" date="2025-09" db="UniProtKB">
        <authorList>
            <consortium name="Ensembl"/>
        </authorList>
    </citation>
    <scope>IDENTIFICATION</scope>
</reference>
<feature type="region of interest" description="Disordered" evidence="2">
    <location>
        <begin position="619"/>
        <end position="643"/>
    </location>
</feature>
<reference evidence="4" key="1">
    <citation type="submission" date="2018-09" db="EMBL/GenBank/DDBJ databases">
        <title>Common duck and Muscovy duck high density SNP chip.</title>
        <authorList>
            <person name="Vignal A."/>
            <person name="Thebault N."/>
            <person name="Warren W.C."/>
        </authorList>
    </citation>
    <scope>NUCLEOTIDE SEQUENCE [LARGE SCALE GENOMIC DNA]</scope>
</reference>
<feature type="region of interest" description="Disordered" evidence="2">
    <location>
        <begin position="44"/>
        <end position="83"/>
    </location>
</feature>
<dbReference type="PANTHER" id="PTHR21444:SF14">
    <property type="entry name" value="COILED-COIL DOMAIN-CONTAINING PROTEIN 180"/>
    <property type="match status" value="1"/>
</dbReference>
<dbReference type="Pfam" id="PF14643">
    <property type="entry name" value="DUF4455"/>
    <property type="match status" value="1"/>
</dbReference>
<dbReference type="InterPro" id="IPR028089">
    <property type="entry name" value="DUF4455"/>
</dbReference>
<evidence type="ECO:0000313" key="4">
    <source>
        <dbReference type="Ensembl" id="ENSCMMP00000008507.1"/>
    </source>
</evidence>
<dbReference type="AlphaFoldDB" id="A0A8C3GGW4"/>
<dbReference type="PANTHER" id="PTHR21444">
    <property type="entry name" value="COILED-COIL DOMAIN-CONTAINING PROTEIN 180"/>
    <property type="match status" value="1"/>
</dbReference>
<proteinExistence type="predicted"/>
<dbReference type="Ensembl" id="ENSCMMT00000009375.1">
    <property type="protein sequence ID" value="ENSCMMP00000008507.1"/>
    <property type="gene ID" value="ENSCMMG00000005412.1"/>
</dbReference>
<accession>A0A8C3GGW4</accession>
<evidence type="ECO:0000256" key="1">
    <source>
        <dbReference type="SAM" id="Coils"/>
    </source>
</evidence>
<evidence type="ECO:0000259" key="3">
    <source>
        <dbReference type="Pfam" id="PF14643"/>
    </source>
</evidence>
<feature type="domain" description="DUF4455" evidence="3">
    <location>
        <begin position="128"/>
        <end position="593"/>
    </location>
</feature>
<evidence type="ECO:0000313" key="5">
    <source>
        <dbReference type="Proteomes" id="UP000694556"/>
    </source>
</evidence>
<keyword evidence="5" id="KW-1185">Reference proteome</keyword>
<name>A0A8C3GGW4_CAIMO</name>
<evidence type="ECO:0000256" key="2">
    <source>
        <dbReference type="SAM" id="MobiDB-lite"/>
    </source>
</evidence>
<dbReference type="Proteomes" id="UP000694556">
    <property type="component" value="Chromosome 18"/>
</dbReference>
<protein>
    <recommendedName>
        <fullName evidence="3">DUF4455 domain-containing protein</fullName>
    </recommendedName>
</protein>
<sequence length="866" mass="101203">MQPVGAARLVPCGEVYTQIFEDEVQLVRSLDEVRRKSRASIKSRRVSLVRDSETSSEAEPLPCNQQNGAGEVPYEDFPEKPPPPCREATTFQKAWKSEDVTAVEEVRALPDFVVPEETRSNILELLSERRQGRHDEAVTLMYHELASIGREIEPMILEPGKLFLTKLMESDRKIEILFAKIDATVEGFPIEGLEELWTIIQQESLARKKCVRELDETLKKVEWSRTDKITDVLRKYTVMLEEISFFLSADIYRFINNEAMLINRALLANQRAISKLFFNLMKSEMKRELSLRLKWQDIVKNWKLTQKNYIVQSFREFMVNEEIQNPPAVKTEMETMINGQILLNDKRLEILQHLVSDLLPPVCTQDEVNEWYKSLVNLNQSMDAHNRQCMMKIRTQHETVQQKCLAEVQLHKNKLLNLNVCTQKEAEETVNSDLLQWTVKLQSQFEEELKNMDRDFEELAKQNEQNCRDLYSYFQEASNLWDVHQLELSKQEGELQKKLDECRQKQNKLIQIMENNLDIILNKMRTASSEKKLKKSLENALSSLDDIRSRYETFNEVLVDKITAYPEAILQELISYSVSISKYFNVKEIFKQNLEGKIDSTFQGQVEVLEAESLVEQQAESVVQENEENQKMDSSQQQNEETNIAENEEIFAWETEETEKQEDGERIFQESDETDDIEQGDVFKSSEVKISEIATETFSTSSGNIYTVLEAEEAEKTDIPESYFTKYEQKESLPVYLEHVLIKENLFVELKKRIRLCFFEHLEKWFAESLSNSWATVAAKKEELNSELQQHLLLHQQRQENIETNIYNVRAAELLLHEKRLECHCAGVVEALNKERAEFLKFCDQQNDIIKNLNSRIHDMESVFLR</sequence>
<feature type="coiled-coil region" evidence="1">
    <location>
        <begin position="488"/>
        <end position="530"/>
    </location>
</feature>
<organism evidence="4 5">
    <name type="scientific">Cairina moschata</name>
    <name type="common">Muscovy duck</name>
    <dbReference type="NCBI Taxonomy" id="8855"/>
    <lineage>
        <taxon>Eukaryota</taxon>
        <taxon>Metazoa</taxon>
        <taxon>Chordata</taxon>
        <taxon>Craniata</taxon>
        <taxon>Vertebrata</taxon>
        <taxon>Euteleostomi</taxon>
        <taxon>Archelosauria</taxon>
        <taxon>Archosauria</taxon>
        <taxon>Dinosauria</taxon>
        <taxon>Saurischia</taxon>
        <taxon>Theropoda</taxon>
        <taxon>Coelurosauria</taxon>
        <taxon>Aves</taxon>
        <taxon>Neognathae</taxon>
        <taxon>Galloanserae</taxon>
        <taxon>Anseriformes</taxon>
        <taxon>Anatidae</taxon>
        <taxon>Anatinae</taxon>
        <taxon>Cairina</taxon>
    </lineage>
</organism>
<reference evidence="4" key="2">
    <citation type="submission" date="2025-08" db="UniProtKB">
        <authorList>
            <consortium name="Ensembl"/>
        </authorList>
    </citation>
    <scope>IDENTIFICATION</scope>
</reference>